<organism evidence="1">
    <name type="scientific">marine sediment metagenome</name>
    <dbReference type="NCBI Taxonomy" id="412755"/>
    <lineage>
        <taxon>unclassified sequences</taxon>
        <taxon>metagenomes</taxon>
        <taxon>ecological metagenomes</taxon>
    </lineage>
</organism>
<proteinExistence type="predicted"/>
<protein>
    <submittedName>
        <fullName evidence="1">Uncharacterized protein</fullName>
    </submittedName>
</protein>
<evidence type="ECO:0000313" key="1">
    <source>
        <dbReference type="EMBL" id="KKN95751.1"/>
    </source>
</evidence>
<comment type="caution">
    <text evidence="1">The sequence shown here is derived from an EMBL/GenBank/DDBJ whole genome shotgun (WGS) entry which is preliminary data.</text>
</comment>
<sequence>MKFHRKAKLFISLNFPTNKDTRINVGWIGIKDDGERYFIPKQSILSKIISGRKHYSLGLDEFNEYVEFQDDGTYLIYFQSLDGNDLSYLKKYEEENKKRMEMEDKWRKKYLQDYQNKGINE</sequence>
<dbReference type="EMBL" id="LAZR01000069">
    <property type="protein sequence ID" value="KKN95751.1"/>
    <property type="molecule type" value="Genomic_DNA"/>
</dbReference>
<gene>
    <name evidence="1" type="ORF">LCGC14_0176200</name>
</gene>
<name>A0A0F9X9T7_9ZZZZ</name>
<reference evidence="1" key="1">
    <citation type="journal article" date="2015" name="Nature">
        <title>Complex archaea that bridge the gap between prokaryotes and eukaryotes.</title>
        <authorList>
            <person name="Spang A."/>
            <person name="Saw J.H."/>
            <person name="Jorgensen S.L."/>
            <person name="Zaremba-Niedzwiedzka K."/>
            <person name="Martijn J."/>
            <person name="Lind A.E."/>
            <person name="van Eijk R."/>
            <person name="Schleper C."/>
            <person name="Guy L."/>
            <person name="Ettema T.J."/>
        </authorList>
    </citation>
    <scope>NUCLEOTIDE SEQUENCE</scope>
</reference>
<dbReference type="AlphaFoldDB" id="A0A0F9X9T7"/>
<accession>A0A0F9X9T7</accession>